<keyword evidence="3" id="KW-1185">Reference proteome</keyword>
<feature type="compositionally biased region" description="Polar residues" evidence="1">
    <location>
        <begin position="534"/>
        <end position="546"/>
    </location>
</feature>
<feature type="region of interest" description="Disordered" evidence="1">
    <location>
        <begin position="859"/>
        <end position="909"/>
    </location>
</feature>
<feature type="compositionally biased region" description="Polar residues" evidence="1">
    <location>
        <begin position="951"/>
        <end position="967"/>
    </location>
</feature>
<feature type="region of interest" description="Disordered" evidence="1">
    <location>
        <begin position="568"/>
        <end position="591"/>
    </location>
</feature>
<feature type="compositionally biased region" description="Low complexity" evidence="1">
    <location>
        <begin position="430"/>
        <end position="454"/>
    </location>
</feature>
<feature type="region of interest" description="Disordered" evidence="1">
    <location>
        <begin position="751"/>
        <end position="772"/>
    </location>
</feature>
<feature type="region of interest" description="Disordered" evidence="1">
    <location>
        <begin position="507"/>
        <end position="546"/>
    </location>
</feature>
<feature type="region of interest" description="Disordered" evidence="1">
    <location>
        <begin position="709"/>
        <end position="736"/>
    </location>
</feature>
<protein>
    <submittedName>
        <fullName evidence="2">Uncharacterized protein</fullName>
    </submittedName>
</protein>
<feature type="region of interest" description="Disordered" evidence="1">
    <location>
        <begin position="996"/>
        <end position="1017"/>
    </location>
</feature>
<feature type="compositionally biased region" description="Polar residues" evidence="1">
    <location>
        <begin position="139"/>
        <end position="149"/>
    </location>
</feature>
<evidence type="ECO:0000256" key="1">
    <source>
        <dbReference type="SAM" id="MobiDB-lite"/>
    </source>
</evidence>
<feature type="region of interest" description="Disordered" evidence="1">
    <location>
        <begin position="616"/>
        <end position="649"/>
    </location>
</feature>
<dbReference type="OrthoDB" id="4156126at2759"/>
<comment type="caution">
    <text evidence="2">The sequence shown here is derived from an EMBL/GenBank/DDBJ whole genome shotgun (WGS) entry which is preliminary data.</text>
</comment>
<feature type="compositionally biased region" description="Polar residues" evidence="1">
    <location>
        <begin position="709"/>
        <end position="723"/>
    </location>
</feature>
<feature type="region of interest" description="Disordered" evidence="1">
    <location>
        <begin position="419"/>
        <end position="490"/>
    </location>
</feature>
<evidence type="ECO:0000313" key="2">
    <source>
        <dbReference type="EMBL" id="KAF7513175.1"/>
    </source>
</evidence>
<feature type="compositionally biased region" description="Basic residues" evidence="1">
    <location>
        <begin position="937"/>
        <end position="950"/>
    </location>
</feature>
<feature type="region of interest" description="Disordered" evidence="1">
    <location>
        <begin position="75"/>
        <end position="166"/>
    </location>
</feature>
<organism evidence="2 3">
    <name type="scientific">Endocarpon pusillum</name>
    <dbReference type="NCBI Taxonomy" id="364733"/>
    <lineage>
        <taxon>Eukaryota</taxon>
        <taxon>Fungi</taxon>
        <taxon>Dikarya</taxon>
        <taxon>Ascomycota</taxon>
        <taxon>Pezizomycotina</taxon>
        <taxon>Eurotiomycetes</taxon>
        <taxon>Chaetothyriomycetidae</taxon>
        <taxon>Verrucariales</taxon>
        <taxon>Verrucariaceae</taxon>
        <taxon>Endocarpon</taxon>
    </lineage>
</organism>
<evidence type="ECO:0000313" key="3">
    <source>
        <dbReference type="Proteomes" id="UP000606974"/>
    </source>
</evidence>
<dbReference type="EMBL" id="JAACFV010000007">
    <property type="protein sequence ID" value="KAF7513175.1"/>
    <property type="molecule type" value="Genomic_DNA"/>
</dbReference>
<name>A0A8H7E981_9EURO</name>
<feature type="region of interest" description="Disordered" evidence="1">
    <location>
        <begin position="921"/>
        <end position="977"/>
    </location>
</feature>
<dbReference type="AlphaFoldDB" id="A0A8H7E981"/>
<reference evidence="2" key="1">
    <citation type="submission" date="2020-02" db="EMBL/GenBank/DDBJ databases">
        <authorList>
            <person name="Palmer J.M."/>
        </authorList>
    </citation>
    <scope>NUCLEOTIDE SEQUENCE</scope>
    <source>
        <strain evidence="2">EPUS1.4</strain>
        <tissue evidence="2">Thallus</tissue>
    </source>
</reference>
<accession>A0A8H7E981</accession>
<feature type="compositionally biased region" description="Basic and acidic residues" evidence="1">
    <location>
        <begin position="455"/>
        <end position="471"/>
    </location>
</feature>
<feature type="region of interest" description="Disordered" evidence="1">
    <location>
        <begin position="1153"/>
        <end position="1194"/>
    </location>
</feature>
<feature type="compositionally biased region" description="Polar residues" evidence="1">
    <location>
        <begin position="78"/>
        <end position="103"/>
    </location>
</feature>
<gene>
    <name evidence="2" type="ORF">GJ744_010571</name>
</gene>
<dbReference type="Proteomes" id="UP000606974">
    <property type="component" value="Unassembled WGS sequence"/>
</dbReference>
<feature type="compositionally biased region" description="Basic and acidic residues" evidence="1">
    <location>
        <begin position="1002"/>
        <end position="1011"/>
    </location>
</feature>
<sequence>MCAPSSLQVQEVQITSAPSSVDMRPRYTGICIHRICIASASQLHTSSPSKCSMDRQLVRDRKLALHAAEMSPIPLTEISGNVSRNGSQSQQGRHAKGQGQTPNKIKPDVVSSMLRTSTETGDVGQFSARPSRIPRPASSLPTRSRSGSLNPPAPSFRPNARGPIPRFDSRCLPRPVPSFSALSRHDTVRSNLTSYHTNPRTRCRGVPRMLHRYDKRPSPAATPGLYTHSSFGTVRGRPGYRPVSPAVSDAQSMPAYTRVPGYHRAASAATVGSSTASMFSREHPYACRDVNNSASSLGRFPSPAMPGAYPGVGRSPFPSRNATPVSASLHNSTRIPNGSVESFHAIQHSITSSTTPVYYDYTEAFAEDYCQGPGQDISISPLFSADHAIPEQEPARLARHAQIPSDMPEGSMFNQCEMPTQHRCKDSDQPKQSQQEEQSEQSKQSEQPKQGEQPKQSEHSKQNEQLKESEQSRQSGCDDNTIPKVEEEKTEAILIDDKYKAEVPVEQLSTASDQHPGEAKPRRASALSRRTWPASPSTSFFPNASRNSRDLTSLAACVYSPVLNSTSSNNVGLADASGKTEDSDSSLSTDEGVVDDWQLPSLDFTPLSFLHYSQGAAERSRSSGPVMRSNPPTIISPTPERPMSSQSRRRFSKILGLEENDYSLARSHQDVSGLYKSPNAGRLKRVLESSKTSYSARFSIPAFSPRNSMIAESTTDSGSNLGSTRHEQGSPCEKSTVESLLDKHIECLGLQPRPISEPSKHKDDGTQVSMVSTSRDESTIKIIFNRLPRPLQRAQTIGSPNVSITGGPGKRKPVSRSLFTHDCLGEPRLAAAQSSPRVPKLTFHGSSCRPSLGWKTLVSTPNTSSDDLIMSPRVITQPEPDRERKSSIEGTQQSPRALPGASGSSLWSGDSEVRYSWDDRVSPQQRIRRRALERQTSHRRKTRTRLKLKRNSQSQGRIHASESSSGHGSFHTAGVPSQDRISAHEPLEKQNITTVESQDTTGADHHSEHIPRNTSAQQAMKCDLPAISPDLPNRRSSVVAVAAQRVKRSVDMARKMSVKTIRSHRSHASKIESHNRTRVSAVAPHLKAPDLGPPLTPMSMSLNMDFAFPPAAVRAPAGLRATQSFFSDDSSAVQNHRGSLRKRFNLPSLRSVLPSSPRAHSTINVPGRQDQAALSRPHQSCHLQGLKKQDEKDEFDGTAGMSDFAYCRRKMLDRVKGWWRRRCVQRKLGLKRKKGEQSHMPSD</sequence>
<proteinExistence type="predicted"/>